<dbReference type="STRING" id="1637975.AN957_25885"/>
<dbReference type="EMBL" id="LJIX01000006">
    <property type="protein sequence ID" value="KQL22091.1"/>
    <property type="molecule type" value="Genomic_DNA"/>
</dbReference>
<dbReference type="PATRIC" id="fig|1637975.4.peg.5229"/>
<dbReference type="InterPro" id="IPR011256">
    <property type="entry name" value="Reg_factor_effector_dom_sf"/>
</dbReference>
<dbReference type="PANTHER" id="PTHR36444">
    <property type="entry name" value="TRANSCRIPTIONAL REGULATOR PROTEIN YOBU-RELATED"/>
    <property type="match status" value="1"/>
</dbReference>
<dbReference type="SUPFAM" id="SSF55136">
    <property type="entry name" value="Probable bacterial effector-binding domain"/>
    <property type="match status" value="1"/>
</dbReference>
<dbReference type="Pfam" id="PF06445">
    <property type="entry name" value="GyrI-like"/>
    <property type="match status" value="1"/>
</dbReference>
<dbReference type="PANTHER" id="PTHR36444:SF2">
    <property type="entry name" value="TRANSCRIPTIONAL REGULATOR PROTEIN YOBU-RELATED"/>
    <property type="match status" value="1"/>
</dbReference>
<sequence>MEPKVMKKEAFHVIGYQFEANLRGIEEGDLGKKTLARLQENAGSILNKCGNHVYLVQLYPMKEDFNAFEDKFTQIIGYEVSNAIDVPEGAILHTIPENFYVTYTHQGPEAELYKTYDYLYGKWLRENGYAPIRYDMERWDERYKPDDSDNEIDVFIAVQKK</sequence>
<dbReference type="InterPro" id="IPR053182">
    <property type="entry name" value="YobU-like_regulator"/>
</dbReference>
<dbReference type="InterPro" id="IPR010499">
    <property type="entry name" value="AraC_E-bd"/>
</dbReference>
<dbReference type="SMART" id="SM00871">
    <property type="entry name" value="AraC_E_bind"/>
    <property type="match status" value="1"/>
</dbReference>
<keyword evidence="3" id="KW-1185">Reference proteome</keyword>
<evidence type="ECO:0000313" key="3">
    <source>
        <dbReference type="Proteomes" id="UP000050996"/>
    </source>
</evidence>
<organism evidence="2 3">
    <name type="scientific">Cytobacillus solani</name>
    <dbReference type="NCBI Taxonomy" id="1637975"/>
    <lineage>
        <taxon>Bacteria</taxon>
        <taxon>Bacillati</taxon>
        <taxon>Bacillota</taxon>
        <taxon>Bacilli</taxon>
        <taxon>Bacillales</taxon>
        <taxon>Bacillaceae</taxon>
        <taxon>Cytobacillus</taxon>
    </lineage>
</organism>
<evidence type="ECO:0000259" key="1">
    <source>
        <dbReference type="SMART" id="SM00871"/>
    </source>
</evidence>
<comment type="caution">
    <text evidence="2">The sequence shown here is derived from an EMBL/GenBank/DDBJ whole genome shotgun (WGS) entry which is preliminary data.</text>
</comment>
<dbReference type="AlphaFoldDB" id="A0A0Q3VK03"/>
<accession>A0A0Q3VK03</accession>
<dbReference type="InterPro" id="IPR029442">
    <property type="entry name" value="GyrI-like"/>
</dbReference>
<gene>
    <name evidence="2" type="ORF">AN957_25885</name>
</gene>
<protein>
    <recommendedName>
        <fullName evidence="1">AraC effector-binding domain-containing protein</fullName>
    </recommendedName>
</protein>
<feature type="domain" description="AraC effector-binding" evidence="1">
    <location>
        <begin position="1"/>
        <end position="159"/>
    </location>
</feature>
<dbReference type="Proteomes" id="UP000050996">
    <property type="component" value="Unassembled WGS sequence"/>
</dbReference>
<name>A0A0Q3VK03_9BACI</name>
<proteinExistence type="predicted"/>
<reference evidence="2 3" key="1">
    <citation type="submission" date="2015-09" db="EMBL/GenBank/DDBJ databases">
        <title>Genome sequencing project for genomic taxonomy and phylogenomics of Bacillus-like bacteria.</title>
        <authorList>
            <person name="Liu B."/>
            <person name="Wang J."/>
            <person name="Zhu Y."/>
            <person name="Liu G."/>
            <person name="Chen Q."/>
            <person name="Chen Z."/>
            <person name="Lan J."/>
            <person name="Che J."/>
            <person name="Ge C."/>
            <person name="Shi H."/>
            <person name="Pan Z."/>
            <person name="Liu X."/>
        </authorList>
    </citation>
    <scope>NUCLEOTIDE SEQUENCE [LARGE SCALE GENOMIC DNA]</scope>
    <source>
        <strain evidence="2 3">FJAT-18043</strain>
    </source>
</reference>
<evidence type="ECO:0000313" key="2">
    <source>
        <dbReference type="EMBL" id="KQL22091.1"/>
    </source>
</evidence>
<dbReference type="Gene3D" id="3.20.80.10">
    <property type="entry name" value="Regulatory factor, effector binding domain"/>
    <property type="match status" value="1"/>
</dbReference>